<dbReference type="Proteomes" id="UP000676194">
    <property type="component" value="Chromosome"/>
</dbReference>
<dbReference type="EMBL" id="CP074694">
    <property type="protein sequence ID" value="QVL34794.1"/>
    <property type="molecule type" value="Genomic_DNA"/>
</dbReference>
<dbReference type="RefSeq" id="WP_213500170.1">
    <property type="nucleotide sequence ID" value="NZ_CP074694.1"/>
</dbReference>
<organism evidence="1 2">
    <name type="scientific">Telmatocola sphagniphila</name>
    <dbReference type="NCBI Taxonomy" id="1123043"/>
    <lineage>
        <taxon>Bacteria</taxon>
        <taxon>Pseudomonadati</taxon>
        <taxon>Planctomycetota</taxon>
        <taxon>Planctomycetia</taxon>
        <taxon>Gemmatales</taxon>
        <taxon>Gemmataceae</taxon>
    </lineage>
</organism>
<dbReference type="AlphaFoldDB" id="A0A8E6BBF8"/>
<protein>
    <submittedName>
        <fullName evidence="1">Uncharacterized protein</fullName>
    </submittedName>
</protein>
<reference evidence="1" key="1">
    <citation type="submission" date="2021-05" db="EMBL/GenBank/DDBJ databases">
        <title>Complete genome sequence of the cellulolytic planctomycete Telmatocola sphagniphila SP2T and characterization of the first cellulase from planctomycetes.</title>
        <authorList>
            <person name="Rakitin A.L."/>
            <person name="Beletsky A.V."/>
            <person name="Naumoff D.G."/>
            <person name="Kulichevskaya I.S."/>
            <person name="Mardanov A.V."/>
            <person name="Ravin N.V."/>
            <person name="Dedysh S.N."/>
        </authorList>
    </citation>
    <scope>NUCLEOTIDE SEQUENCE</scope>
    <source>
        <strain evidence="1">SP2T</strain>
    </source>
</reference>
<name>A0A8E6BBF8_9BACT</name>
<sequence length="106" mass="11885">MNVLILSDDLIDSSKLIADARQRGKSAIQCRSYEMLKSLLSNSELEQVIIDLQHPLLQLEALMNEFSLLSGKPEVIAYGSHVDAERLKLARSLGCQQVFTRSQLLK</sequence>
<keyword evidence="2" id="KW-1185">Reference proteome</keyword>
<evidence type="ECO:0000313" key="1">
    <source>
        <dbReference type="EMBL" id="QVL34794.1"/>
    </source>
</evidence>
<proteinExistence type="predicted"/>
<gene>
    <name evidence="1" type="ORF">KIH39_13055</name>
</gene>
<dbReference type="KEGG" id="tsph:KIH39_13055"/>
<accession>A0A8E6BBF8</accession>
<evidence type="ECO:0000313" key="2">
    <source>
        <dbReference type="Proteomes" id="UP000676194"/>
    </source>
</evidence>